<dbReference type="GeneID" id="65128750"/>
<protein>
    <submittedName>
        <fullName evidence="1">Putative transcription factor</fullName>
    </submittedName>
</protein>
<dbReference type="EMBL" id="MT774378">
    <property type="protein sequence ID" value="QOR58280.1"/>
    <property type="molecule type" value="Genomic_DNA"/>
</dbReference>
<accession>A0A7M1RZ35</accession>
<dbReference type="KEGG" id="vg:65128750"/>
<reference evidence="1 2" key="1">
    <citation type="submission" date="2020-07" db="EMBL/GenBank/DDBJ databases">
        <title>Taxonomic proposal: Crassvirales, a new order of highly abundant and diverse bacterial viruses.</title>
        <authorList>
            <person name="Shkoporov A.N."/>
            <person name="Stockdale S.R."/>
            <person name="Guerin E."/>
            <person name="Ross R.P."/>
            <person name="Hill C."/>
        </authorList>
    </citation>
    <scope>NUCLEOTIDE SEQUENCE [LARGE SCALE GENOMIC DNA]</scope>
</reference>
<sequence length="72" mass="8008">MDKGEDKNKVDYNAEPVVYCHHCLSLAIRSADGTDYCTKCGGTEMDSSSIFAWEKLYGQRYGGSYLTNNKNG</sequence>
<keyword evidence="2" id="KW-1185">Reference proteome</keyword>
<evidence type="ECO:0000313" key="2">
    <source>
        <dbReference type="Proteomes" id="UP000593828"/>
    </source>
</evidence>
<dbReference type="Proteomes" id="UP000593828">
    <property type="component" value="Segment"/>
</dbReference>
<evidence type="ECO:0000313" key="1">
    <source>
        <dbReference type="EMBL" id="QOR58280.1"/>
    </source>
</evidence>
<organism evidence="1 2">
    <name type="scientific">uncultured phage cr106_1</name>
    <dbReference type="NCBI Taxonomy" id="2772062"/>
    <lineage>
        <taxon>Viruses</taxon>
        <taxon>Duplodnaviria</taxon>
        <taxon>Heunggongvirae</taxon>
        <taxon>Uroviricota</taxon>
        <taxon>Caudoviricetes</taxon>
        <taxon>Crassvirales</taxon>
        <taxon>Steigviridae</taxon>
        <taxon>Asinivirinae</taxon>
        <taxon>Mahstovirus</taxon>
        <taxon>Mahstovirus faecalis</taxon>
    </lineage>
</organism>
<proteinExistence type="predicted"/>
<dbReference type="RefSeq" id="YP_010110438.1">
    <property type="nucleotide sequence ID" value="NC_055871.1"/>
</dbReference>
<name>A0A7M1RZ35_9CAUD</name>